<dbReference type="EMBL" id="DXBG01000175">
    <property type="protein sequence ID" value="HIZ65735.1"/>
    <property type="molecule type" value="Genomic_DNA"/>
</dbReference>
<feature type="transmembrane region" description="Helical" evidence="1">
    <location>
        <begin position="148"/>
        <end position="165"/>
    </location>
</feature>
<dbReference type="AlphaFoldDB" id="A0A9D2JS92"/>
<feature type="domain" description="Prepilin type IV endopeptidase peptidase" evidence="2">
    <location>
        <begin position="7"/>
        <end position="105"/>
    </location>
</feature>
<evidence type="ECO:0000313" key="4">
    <source>
        <dbReference type="Proteomes" id="UP000824056"/>
    </source>
</evidence>
<dbReference type="Pfam" id="PF01478">
    <property type="entry name" value="Peptidase_A24"/>
    <property type="match status" value="1"/>
</dbReference>
<comment type="caution">
    <text evidence="3">The sequence shown here is derived from an EMBL/GenBank/DDBJ whole genome shotgun (WGS) entry which is preliminary data.</text>
</comment>
<accession>A0A9D2JS92</accession>
<keyword evidence="1" id="KW-0812">Transmembrane</keyword>
<protein>
    <submittedName>
        <fullName evidence="3">Prepilin peptidase</fullName>
        <ecNumber evidence="3">3.4.23.43</ecNumber>
    </submittedName>
</protein>
<dbReference type="InterPro" id="IPR000045">
    <property type="entry name" value="Prepilin_IV_endopep_pep"/>
</dbReference>
<keyword evidence="1" id="KW-0472">Membrane</keyword>
<keyword evidence="3" id="KW-0378">Hydrolase</keyword>
<sequence length="166" mass="18372">MQTALVLFFAGGALLLDFQREKIPNSFICLAWGTGVLVWFFQRTEGLGELLGGICLPILCLIPLFRFHMLGAGDIKLFSALGGIMGSSEIFKLMGCSFLTGAILSLGFLITCGNLKERIGYFLSYCCRWGRTGERQPYRKKGMEPENFHFTVPIFVGAMLYAGGLY</sequence>
<evidence type="ECO:0000256" key="1">
    <source>
        <dbReference type="SAM" id="Phobius"/>
    </source>
</evidence>
<dbReference type="EC" id="3.4.23.43" evidence="3"/>
<dbReference type="GO" id="GO:0016020">
    <property type="term" value="C:membrane"/>
    <property type="evidence" value="ECO:0007669"/>
    <property type="project" value="InterPro"/>
</dbReference>
<feature type="transmembrane region" description="Helical" evidence="1">
    <location>
        <begin position="50"/>
        <end position="70"/>
    </location>
</feature>
<feature type="transmembrane region" description="Helical" evidence="1">
    <location>
        <begin position="25"/>
        <end position="41"/>
    </location>
</feature>
<evidence type="ECO:0000313" key="3">
    <source>
        <dbReference type="EMBL" id="HIZ65735.1"/>
    </source>
</evidence>
<evidence type="ECO:0000259" key="2">
    <source>
        <dbReference type="Pfam" id="PF01478"/>
    </source>
</evidence>
<name>A0A9D2JS92_9FIRM</name>
<dbReference type="Gene3D" id="1.20.120.1220">
    <property type="match status" value="1"/>
</dbReference>
<organism evidence="3 4">
    <name type="scientific">Candidatus Blautia pullicola</name>
    <dbReference type="NCBI Taxonomy" id="2838498"/>
    <lineage>
        <taxon>Bacteria</taxon>
        <taxon>Bacillati</taxon>
        <taxon>Bacillota</taxon>
        <taxon>Clostridia</taxon>
        <taxon>Lachnospirales</taxon>
        <taxon>Lachnospiraceae</taxon>
        <taxon>Blautia</taxon>
    </lineage>
</organism>
<proteinExistence type="predicted"/>
<reference evidence="3" key="1">
    <citation type="journal article" date="2021" name="PeerJ">
        <title>Extensive microbial diversity within the chicken gut microbiome revealed by metagenomics and culture.</title>
        <authorList>
            <person name="Gilroy R."/>
            <person name="Ravi A."/>
            <person name="Getino M."/>
            <person name="Pursley I."/>
            <person name="Horton D.L."/>
            <person name="Alikhan N.F."/>
            <person name="Baker D."/>
            <person name="Gharbi K."/>
            <person name="Hall N."/>
            <person name="Watson M."/>
            <person name="Adriaenssens E.M."/>
            <person name="Foster-Nyarko E."/>
            <person name="Jarju S."/>
            <person name="Secka A."/>
            <person name="Antonio M."/>
            <person name="Oren A."/>
            <person name="Chaudhuri R.R."/>
            <person name="La Ragione R."/>
            <person name="Hildebrand F."/>
            <person name="Pallen M.J."/>
        </authorList>
    </citation>
    <scope>NUCLEOTIDE SEQUENCE</scope>
    <source>
        <strain evidence="3">1068</strain>
    </source>
</reference>
<gene>
    <name evidence="3" type="ORF">H9809_07540</name>
</gene>
<dbReference type="Proteomes" id="UP000824056">
    <property type="component" value="Unassembled WGS sequence"/>
</dbReference>
<reference evidence="3" key="2">
    <citation type="submission" date="2021-04" db="EMBL/GenBank/DDBJ databases">
        <authorList>
            <person name="Gilroy R."/>
        </authorList>
    </citation>
    <scope>NUCLEOTIDE SEQUENCE</scope>
    <source>
        <strain evidence="3">1068</strain>
    </source>
</reference>
<keyword evidence="1" id="KW-1133">Transmembrane helix</keyword>
<dbReference type="GO" id="GO:0004190">
    <property type="term" value="F:aspartic-type endopeptidase activity"/>
    <property type="evidence" value="ECO:0007669"/>
    <property type="project" value="UniProtKB-EC"/>
</dbReference>
<feature type="transmembrane region" description="Helical" evidence="1">
    <location>
        <begin position="90"/>
        <end position="110"/>
    </location>
</feature>